<keyword evidence="1 2" id="KW-0732">Signal</keyword>
<dbReference type="Proteomes" id="UP001500507">
    <property type="component" value="Unassembled WGS sequence"/>
</dbReference>
<dbReference type="RefSeq" id="WP_343767762.1">
    <property type="nucleotide sequence ID" value="NZ_BAAAFG010000016.1"/>
</dbReference>
<reference evidence="5" key="1">
    <citation type="journal article" date="2019" name="Int. J. Syst. Evol. Microbiol.">
        <title>The Global Catalogue of Microorganisms (GCM) 10K type strain sequencing project: providing services to taxonomists for standard genome sequencing and annotation.</title>
        <authorList>
            <consortium name="The Broad Institute Genomics Platform"/>
            <consortium name="The Broad Institute Genome Sequencing Center for Infectious Disease"/>
            <person name="Wu L."/>
            <person name="Ma J."/>
        </authorList>
    </citation>
    <scope>NUCLEOTIDE SEQUENCE [LARGE SCALE GENOMIC DNA]</scope>
    <source>
        <strain evidence="5">JCM 16082</strain>
    </source>
</reference>
<evidence type="ECO:0000313" key="4">
    <source>
        <dbReference type="EMBL" id="GAA0873152.1"/>
    </source>
</evidence>
<feature type="domain" description="Secretion system C-terminal sorting" evidence="3">
    <location>
        <begin position="250"/>
        <end position="317"/>
    </location>
</feature>
<comment type="caution">
    <text evidence="4">The sequence shown here is derived from an EMBL/GenBank/DDBJ whole genome shotgun (WGS) entry which is preliminary data.</text>
</comment>
<sequence length="319" mass="34359">MKKITFLAAALFSVAVFAQELSSVSDKEFSVINTNPKAAVLFDQQPDGTSGIVSDFYNLTGSPVYSTDDFELGDDSTIQTITFYGFQNSLNLETLITGFDLYIYEDNNGFPASDPTQPGTGVLELVDLAIDDDVVALDTTDYFFTINITSANGGNEFTLPAGTYWIVAAPRVNVDFSDPNSGGDRWNWRQSIDGNGAEAHLIDPDDLFGAGATSWTSFSALGLSFTSTAFTIEGEVSLSVNDQLSSQLSLYPNPVSDELRVGLPSSIEVESAIFYDVLGKQTELILKNGSINTSSLSSGVYILKLTTTEGVVNRKVVKK</sequence>
<dbReference type="Pfam" id="PF18962">
    <property type="entry name" value="Por_Secre_tail"/>
    <property type="match status" value="1"/>
</dbReference>
<organism evidence="4 5">
    <name type="scientific">Gangjinia marincola</name>
    <dbReference type="NCBI Taxonomy" id="578463"/>
    <lineage>
        <taxon>Bacteria</taxon>
        <taxon>Pseudomonadati</taxon>
        <taxon>Bacteroidota</taxon>
        <taxon>Flavobacteriia</taxon>
        <taxon>Flavobacteriales</taxon>
        <taxon>Flavobacteriaceae</taxon>
        <taxon>Gangjinia</taxon>
    </lineage>
</organism>
<gene>
    <name evidence="4" type="ORF">GCM10009117_22990</name>
</gene>
<protein>
    <recommendedName>
        <fullName evidence="3">Secretion system C-terminal sorting domain-containing protein</fullName>
    </recommendedName>
</protein>
<evidence type="ECO:0000259" key="3">
    <source>
        <dbReference type="Pfam" id="PF18962"/>
    </source>
</evidence>
<evidence type="ECO:0000256" key="2">
    <source>
        <dbReference type="SAM" id="SignalP"/>
    </source>
</evidence>
<keyword evidence="5" id="KW-1185">Reference proteome</keyword>
<feature type="chain" id="PRO_5047083006" description="Secretion system C-terminal sorting domain-containing protein" evidence="2">
    <location>
        <begin position="19"/>
        <end position="319"/>
    </location>
</feature>
<proteinExistence type="predicted"/>
<evidence type="ECO:0000256" key="1">
    <source>
        <dbReference type="ARBA" id="ARBA00022729"/>
    </source>
</evidence>
<evidence type="ECO:0000313" key="5">
    <source>
        <dbReference type="Proteomes" id="UP001500507"/>
    </source>
</evidence>
<name>A0ABP3Y083_9FLAO</name>
<feature type="signal peptide" evidence="2">
    <location>
        <begin position="1"/>
        <end position="18"/>
    </location>
</feature>
<dbReference type="NCBIfam" id="TIGR04183">
    <property type="entry name" value="Por_Secre_tail"/>
    <property type="match status" value="1"/>
</dbReference>
<dbReference type="EMBL" id="BAAAFG010000016">
    <property type="protein sequence ID" value="GAA0873152.1"/>
    <property type="molecule type" value="Genomic_DNA"/>
</dbReference>
<accession>A0ABP3Y083</accession>
<dbReference type="InterPro" id="IPR026444">
    <property type="entry name" value="Secre_tail"/>
</dbReference>